<dbReference type="HAMAP" id="MF_00235">
    <property type="entry name" value="Adenylate_kinase_Adk"/>
    <property type="match status" value="1"/>
</dbReference>
<dbReference type="EC" id="2.7.4.3" evidence="2"/>
<evidence type="ECO:0000256" key="4">
    <source>
        <dbReference type="ARBA" id="ARBA00022741"/>
    </source>
</evidence>
<dbReference type="InterPro" id="IPR027417">
    <property type="entry name" value="P-loop_NTPase"/>
</dbReference>
<dbReference type="SUPFAM" id="SSF56281">
    <property type="entry name" value="Metallo-hydrolase/oxidoreductase"/>
    <property type="match status" value="2"/>
</dbReference>
<keyword evidence="4" id="KW-0547">Nucleotide-binding</keyword>
<accession>A0A6N2MXF7</accession>
<proteinExistence type="inferred from homology"/>
<dbReference type="Gene3D" id="3.40.50.10710">
    <property type="entry name" value="Metallo-hydrolase/oxidoreductase"/>
    <property type="match status" value="1"/>
</dbReference>
<dbReference type="PANTHER" id="PTHR43694">
    <property type="entry name" value="RIBONUCLEASE J"/>
    <property type="match status" value="1"/>
</dbReference>
<dbReference type="SUPFAM" id="SSF52540">
    <property type="entry name" value="P-loop containing nucleoside triphosphate hydrolases"/>
    <property type="match status" value="1"/>
</dbReference>
<dbReference type="Gene3D" id="3.60.15.10">
    <property type="entry name" value="Ribonuclease Z/Hydroxyacylglutathione hydrolase-like"/>
    <property type="match status" value="2"/>
</dbReference>
<evidence type="ECO:0000256" key="7">
    <source>
        <dbReference type="RuleBase" id="RU003330"/>
    </source>
</evidence>
<organism evidence="9">
    <name type="scientific">Salix viminalis</name>
    <name type="common">Common osier</name>
    <name type="synonym">Basket willow</name>
    <dbReference type="NCBI Taxonomy" id="40686"/>
    <lineage>
        <taxon>Eukaryota</taxon>
        <taxon>Viridiplantae</taxon>
        <taxon>Streptophyta</taxon>
        <taxon>Embryophyta</taxon>
        <taxon>Tracheophyta</taxon>
        <taxon>Spermatophyta</taxon>
        <taxon>Magnoliopsida</taxon>
        <taxon>eudicotyledons</taxon>
        <taxon>Gunneridae</taxon>
        <taxon>Pentapetalae</taxon>
        <taxon>rosids</taxon>
        <taxon>fabids</taxon>
        <taxon>Malpighiales</taxon>
        <taxon>Salicaceae</taxon>
        <taxon>Saliceae</taxon>
        <taxon>Salix</taxon>
    </lineage>
</organism>
<reference evidence="9" key="1">
    <citation type="submission" date="2019-03" db="EMBL/GenBank/DDBJ databases">
        <authorList>
            <person name="Mank J."/>
            <person name="Almeida P."/>
        </authorList>
    </citation>
    <scope>NUCLEOTIDE SEQUENCE</scope>
    <source>
        <strain evidence="9">78183</strain>
    </source>
</reference>
<dbReference type="EMBL" id="CAADRP010001985">
    <property type="protein sequence ID" value="VFU58397.1"/>
    <property type="molecule type" value="Genomic_DNA"/>
</dbReference>
<sequence>MEVPRHGALDQNQHVAKKPPPALTMRFKLLYCLRKLVRVIPGNESRVMKMMNRISEIGSIIVMGRMLKSGHGYRGELEEVLRIVKPQHFLPIHGELLFLKEHELLGKSTGIRHTTVIKNGEMLGVSHLRNRKAEREPGHSVQGEVHFENNHALELVLLHSSSLMESPGEFPTQKDTSKNFSNEASVVFVLGGPASGKGTQCPKIVEHFGFTHLCVGELLEEETKSGSENGLAFTIFLHFIFFIFFKDLAKNDPYFKLEGKIVPSEVTVGILQQAMQQSENKKFIIDGFPRNEENIATFEKTVKVEPEFVLFFDCPEDELKRRLLNRNQGRADDNPVTIEKRLKVFKESTLPVINYYSSKGKVQKINAQRSVEQERFLQAQSRKQGGFYDLIKTSWTYSDISVIPGNESRVMKMMNRISEIGSTIVMGRNELLHTSGHGYRGQLEEVLRIVKPQHFLPIHGELLFLKEHELLGKSTGIRHTTVIKNGEMLGVSHLRNRKVEREPGHSVQGEVHFENNHALELVQLLYAFEDHILAS</sequence>
<dbReference type="PANTHER" id="PTHR43694:SF1">
    <property type="entry name" value="RIBONUCLEASE J"/>
    <property type="match status" value="1"/>
</dbReference>
<dbReference type="GO" id="GO:0005524">
    <property type="term" value="F:ATP binding"/>
    <property type="evidence" value="ECO:0007669"/>
    <property type="project" value="InterPro"/>
</dbReference>
<dbReference type="InterPro" id="IPR042173">
    <property type="entry name" value="RNase_J_2"/>
</dbReference>
<dbReference type="Pfam" id="PF13207">
    <property type="entry name" value="AAA_17"/>
    <property type="match status" value="1"/>
</dbReference>
<dbReference type="InterPro" id="IPR033690">
    <property type="entry name" value="Adenylat_kinase_CS"/>
</dbReference>
<dbReference type="PROSITE" id="PS00113">
    <property type="entry name" value="ADENYLATE_KINASE"/>
    <property type="match status" value="1"/>
</dbReference>
<evidence type="ECO:0000259" key="8">
    <source>
        <dbReference type="Pfam" id="PF07521"/>
    </source>
</evidence>
<dbReference type="InterPro" id="IPR036866">
    <property type="entry name" value="RibonucZ/Hydroxyglut_hydro"/>
</dbReference>
<keyword evidence="5 7" id="KW-0418">Kinase</keyword>
<feature type="domain" description="Zn-dependent metallo-hydrolase RNA specificity" evidence="8">
    <location>
        <begin position="425"/>
        <end position="476"/>
    </location>
</feature>
<dbReference type="PRINTS" id="PR00094">
    <property type="entry name" value="ADENYLTKNASE"/>
</dbReference>
<dbReference type="CDD" id="cd01428">
    <property type="entry name" value="ADK"/>
    <property type="match status" value="1"/>
</dbReference>
<evidence type="ECO:0000313" key="9">
    <source>
        <dbReference type="EMBL" id="VFU58397.1"/>
    </source>
</evidence>
<evidence type="ECO:0000256" key="2">
    <source>
        <dbReference type="ARBA" id="ARBA00012955"/>
    </source>
</evidence>
<gene>
    <name evidence="9" type="ORF">SVIM_LOCUS426417</name>
</gene>
<dbReference type="AlphaFoldDB" id="A0A6N2MXF7"/>
<evidence type="ECO:0000256" key="3">
    <source>
        <dbReference type="ARBA" id="ARBA00022679"/>
    </source>
</evidence>
<evidence type="ECO:0000256" key="5">
    <source>
        <dbReference type="ARBA" id="ARBA00022777"/>
    </source>
</evidence>
<keyword evidence="3 7" id="KW-0808">Transferase</keyword>
<protein>
    <recommendedName>
        <fullName evidence="2">adenylate kinase</fullName>
        <ecNumber evidence="2">2.7.4.3</ecNumber>
    </recommendedName>
    <alternativeName>
        <fullName evidence="6">ATP:AMP phosphotransferase</fullName>
    </alternativeName>
</protein>
<dbReference type="InterPro" id="IPR011108">
    <property type="entry name" value="RMMBL"/>
</dbReference>
<evidence type="ECO:0000256" key="6">
    <source>
        <dbReference type="ARBA" id="ARBA00031517"/>
    </source>
</evidence>
<evidence type="ECO:0000256" key="1">
    <source>
        <dbReference type="ARBA" id="ARBA00007220"/>
    </source>
</evidence>
<dbReference type="InterPro" id="IPR000850">
    <property type="entry name" value="Adenylat/UMP-CMP_kin"/>
</dbReference>
<name>A0A6N2MXF7_SALVM</name>
<dbReference type="GO" id="GO:0004017">
    <property type="term" value="F:AMP kinase activity"/>
    <property type="evidence" value="ECO:0007669"/>
    <property type="project" value="UniProtKB-EC"/>
</dbReference>
<dbReference type="Gene3D" id="3.40.50.300">
    <property type="entry name" value="P-loop containing nucleotide triphosphate hydrolases"/>
    <property type="match status" value="1"/>
</dbReference>
<dbReference type="Pfam" id="PF07521">
    <property type="entry name" value="RMMBL"/>
    <property type="match status" value="2"/>
</dbReference>
<feature type="domain" description="Zn-dependent metallo-hydrolase RNA specificity" evidence="8">
    <location>
        <begin position="69"/>
        <end position="110"/>
    </location>
</feature>
<comment type="similarity">
    <text evidence="1 7">Belongs to the adenylate kinase family.</text>
</comment>